<evidence type="ECO:0000313" key="4">
    <source>
        <dbReference type="Proteomes" id="UP001196413"/>
    </source>
</evidence>
<protein>
    <recommendedName>
        <fullName evidence="2">DUF3719 domain-containing protein</fullName>
    </recommendedName>
</protein>
<evidence type="ECO:0000256" key="1">
    <source>
        <dbReference type="SAM" id="MobiDB-lite"/>
    </source>
</evidence>
<organism evidence="3 4">
    <name type="scientific">Parelaphostrongylus tenuis</name>
    <name type="common">Meningeal worm</name>
    <dbReference type="NCBI Taxonomy" id="148309"/>
    <lineage>
        <taxon>Eukaryota</taxon>
        <taxon>Metazoa</taxon>
        <taxon>Ecdysozoa</taxon>
        <taxon>Nematoda</taxon>
        <taxon>Chromadorea</taxon>
        <taxon>Rhabditida</taxon>
        <taxon>Rhabditina</taxon>
        <taxon>Rhabditomorpha</taxon>
        <taxon>Strongyloidea</taxon>
        <taxon>Metastrongylidae</taxon>
        <taxon>Parelaphostrongylus</taxon>
    </lineage>
</organism>
<evidence type="ECO:0000259" key="2">
    <source>
        <dbReference type="Pfam" id="PF12516"/>
    </source>
</evidence>
<feature type="region of interest" description="Disordered" evidence="1">
    <location>
        <begin position="101"/>
        <end position="127"/>
    </location>
</feature>
<accession>A0AAD5NAW0</accession>
<reference evidence="3" key="1">
    <citation type="submission" date="2021-06" db="EMBL/GenBank/DDBJ databases">
        <title>Parelaphostrongylus tenuis whole genome reference sequence.</title>
        <authorList>
            <person name="Garwood T.J."/>
            <person name="Larsen P.A."/>
            <person name="Fountain-Jones N.M."/>
            <person name="Garbe J.R."/>
            <person name="Macchietto M.G."/>
            <person name="Kania S.A."/>
            <person name="Gerhold R.W."/>
            <person name="Richards J.E."/>
            <person name="Wolf T.M."/>
        </authorList>
    </citation>
    <scope>NUCLEOTIDE SEQUENCE</scope>
    <source>
        <strain evidence="3">MNPRO001-30</strain>
        <tissue evidence="3">Meninges</tissue>
    </source>
</reference>
<dbReference type="InterPro" id="IPR022194">
    <property type="entry name" value="DUF3719"/>
</dbReference>
<sequence>MSKWSESVYSEPNTARGHSNGFLSQLDACLYEGVRMNDESLDNEAREWAARFPHLRVVGTKCSIVSHKSQESGTRWSVLSEKEMKVSSSLELSGPIKTSFFNNGSDRTAQHRGVSDRLPRLASTKKK</sequence>
<feature type="domain" description="DUF3719" evidence="2">
    <location>
        <begin position="30"/>
        <end position="62"/>
    </location>
</feature>
<feature type="region of interest" description="Disordered" evidence="1">
    <location>
        <begin position="1"/>
        <end position="21"/>
    </location>
</feature>
<dbReference type="AlphaFoldDB" id="A0AAD5NAW0"/>
<gene>
    <name evidence="3" type="ORF">KIN20_025592</name>
</gene>
<dbReference type="Proteomes" id="UP001196413">
    <property type="component" value="Unassembled WGS sequence"/>
</dbReference>
<name>A0AAD5NAW0_PARTN</name>
<keyword evidence="4" id="KW-1185">Reference proteome</keyword>
<evidence type="ECO:0000313" key="3">
    <source>
        <dbReference type="EMBL" id="KAJ1365326.1"/>
    </source>
</evidence>
<proteinExistence type="predicted"/>
<dbReference type="EMBL" id="JAHQIW010005236">
    <property type="protein sequence ID" value="KAJ1365326.1"/>
    <property type="molecule type" value="Genomic_DNA"/>
</dbReference>
<comment type="caution">
    <text evidence="3">The sequence shown here is derived from an EMBL/GenBank/DDBJ whole genome shotgun (WGS) entry which is preliminary data.</text>
</comment>
<dbReference type="Pfam" id="PF12516">
    <property type="entry name" value="DUF3719"/>
    <property type="match status" value="1"/>
</dbReference>